<reference evidence="2 3" key="1">
    <citation type="submission" date="2017-11" db="EMBL/GenBank/DDBJ databases">
        <title>De novo assembly and phasing of dikaryotic genomes from two isolates of Puccinia coronata f. sp. avenae, the causal agent of oat crown rust.</title>
        <authorList>
            <person name="Miller M.E."/>
            <person name="Zhang Y."/>
            <person name="Omidvar V."/>
            <person name="Sperschneider J."/>
            <person name="Schwessinger B."/>
            <person name="Raley C."/>
            <person name="Palmer J.M."/>
            <person name="Garnica D."/>
            <person name="Upadhyaya N."/>
            <person name="Rathjen J."/>
            <person name="Taylor J.M."/>
            <person name="Park R.F."/>
            <person name="Dodds P.N."/>
            <person name="Hirsch C.D."/>
            <person name="Kianian S.F."/>
            <person name="Figueroa M."/>
        </authorList>
    </citation>
    <scope>NUCLEOTIDE SEQUENCE [LARGE SCALE GENOMIC DNA]</scope>
    <source>
        <strain evidence="2">12NC29</strain>
    </source>
</reference>
<dbReference type="PANTHER" id="PTHR46169">
    <property type="entry name" value="DNA REPLICATION-RELATED ELEMENT FACTOR, ISOFORM A"/>
    <property type="match status" value="1"/>
</dbReference>
<dbReference type="GO" id="GO:0006357">
    <property type="term" value="P:regulation of transcription by RNA polymerase II"/>
    <property type="evidence" value="ECO:0007669"/>
    <property type="project" value="TreeGrafter"/>
</dbReference>
<dbReference type="InterPro" id="IPR012337">
    <property type="entry name" value="RNaseH-like_sf"/>
</dbReference>
<proteinExistence type="predicted"/>
<dbReference type="PANTHER" id="PTHR46169:SF15">
    <property type="entry name" value="INNER CENTROMERE PROTEIN A-LIKE ISOFORM X1-RELATED"/>
    <property type="match status" value="1"/>
</dbReference>
<evidence type="ECO:0000313" key="3">
    <source>
        <dbReference type="Proteomes" id="UP000235388"/>
    </source>
</evidence>
<name>A0A2N5VJS5_9BASI</name>
<dbReference type="OrthoDB" id="2748837at2759"/>
<dbReference type="GO" id="GO:0005634">
    <property type="term" value="C:nucleus"/>
    <property type="evidence" value="ECO:0007669"/>
    <property type="project" value="TreeGrafter"/>
</dbReference>
<sequence>MAGTRSSKKRRKANASSFSSVSSSPAQPSCNQRNKKIISLVKDSKDEPTPTKIDNPTDSTKPAKLQEMKDEQGLRKALKAHWGILHPIVARNLPPRKAISANISRLYMAVQESLMESLKRHQGAMYLGLDVWQSPNGFDTLGTVIYRLVEQPGSGGKFELEAMPLEFVRLQQSHTSVYLAETVQLIVDKFGVKNKICSIVTDNASNNQTMINKNSSYKWPRFHGEPQWIRCFAHILNLIAQSILQPFGCHKKKANSDYDDKSNVSILETEEVDDQIQLMLKDNVDSDDKGEDSQEEDDLAQGFAEDDNIELEDNDVNNLSGEDEGDPYTSDSCKLSLSKLCRNHECAKPHSIHPDVRTRSKSTYIQLKGIVRCLEAICDWQKDKRHGPAQEYHINQNNLDLARREPTGVQALHGCLAGSMQRLHAIFVGRLHTIFVGRAAIKPPTEWINEAIRITREMWETYYKRQPPAPTRNQPPNP</sequence>
<evidence type="ECO:0000256" key="1">
    <source>
        <dbReference type="SAM" id="MobiDB-lite"/>
    </source>
</evidence>
<feature type="compositionally biased region" description="Low complexity" evidence="1">
    <location>
        <begin position="14"/>
        <end position="24"/>
    </location>
</feature>
<dbReference type="SUPFAM" id="SSF53098">
    <property type="entry name" value="Ribonuclease H-like"/>
    <property type="match status" value="1"/>
</dbReference>
<gene>
    <name evidence="2" type="ORF">PCANC_12755</name>
</gene>
<comment type="caution">
    <text evidence="2">The sequence shown here is derived from an EMBL/GenBank/DDBJ whole genome shotgun (WGS) entry which is preliminary data.</text>
</comment>
<dbReference type="InterPro" id="IPR052717">
    <property type="entry name" value="Vacuolar_transposase_reg"/>
</dbReference>
<feature type="region of interest" description="Disordered" evidence="1">
    <location>
        <begin position="283"/>
        <end position="330"/>
    </location>
</feature>
<evidence type="ECO:0000313" key="2">
    <source>
        <dbReference type="EMBL" id="PLW50237.1"/>
    </source>
</evidence>
<protein>
    <recommendedName>
        <fullName evidence="4">DUF659 domain-containing protein</fullName>
    </recommendedName>
</protein>
<dbReference type="EMBL" id="PGCJ01000091">
    <property type="protein sequence ID" value="PLW50237.1"/>
    <property type="molecule type" value="Genomic_DNA"/>
</dbReference>
<dbReference type="AlphaFoldDB" id="A0A2N5VJS5"/>
<keyword evidence="3" id="KW-1185">Reference proteome</keyword>
<dbReference type="Proteomes" id="UP000235388">
    <property type="component" value="Unassembled WGS sequence"/>
</dbReference>
<feature type="compositionally biased region" description="Basic residues" evidence="1">
    <location>
        <begin position="1"/>
        <end position="13"/>
    </location>
</feature>
<feature type="region of interest" description="Disordered" evidence="1">
    <location>
        <begin position="1"/>
        <end position="65"/>
    </location>
</feature>
<evidence type="ECO:0008006" key="4">
    <source>
        <dbReference type="Google" id="ProtNLM"/>
    </source>
</evidence>
<organism evidence="2 3">
    <name type="scientific">Puccinia coronata f. sp. avenae</name>
    <dbReference type="NCBI Taxonomy" id="200324"/>
    <lineage>
        <taxon>Eukaryota</taxon>
        <taxon>Fungi</taxon>
        <taxon>Dikarya</taxon>
        <taxon>Basidiomycota</taxon>
        <taxon>Pucciniomycotina</taxon>
        <taxon>Pucciniomycetes</taxon>
        <taxon>Pucciniales</taxon>
        <taxon>Pucciniaceae</taxon>
        <taxon>Puccinia</taxon>
    </lineage>
</organism>
<feature type="compositionally biased region" description="Acidic residues" evidence="1">
    <location>
        <begin position="288"/>
        <end position="326"/>
    </location>
</feature>
<accession>A0A2N5VJS5</accession>